<comment type="caution">
    <text evidence="2">The sequence shown here is derived from an EMBL/GenBank/DDBJ whole genome shotgun (WGS) entry which is preliminary data.</text>
</comment>
<name>A0A1F6DLU1_9BACT</name>
<keyword evidence="1" id="KW-0812">Transmembrane</keyword>
<evidence type="ECO:0000256" key="1">
    <source>
        <dbReference type="SAM" id="Phobius"/>
    </source>
</evidence>
<keyword evidence="1" id="KW-0472">Membrane</keyword>
<sequence length="132" mass="14332">MNPSREDKKCFSAVGVAGVIVSLVATFHAAVGDYLVVAFYSEANWFHFSIAVCKTVAWVYVYMAAPKANRAVVRIAITCNKGAALRAGKVFFGTSELTHSLLYIVSTPIMQEKSPALSGDSSNCVMTPFRMR</sequence>
<evidence type="ECO:0000313" key="3">
    <source>
        <dbReference type="Proteomes" id="UP000176511"/>
    </source>
</evidence>
<organism evidence="2 3">
    <name type="scientific">Candidatus Kaiserbacteria bacterium RIFCSPHIGHO2_02_FULL_49_34</name>
    <dbReference type="NCBI Taxonomy" id="1798491"/>
    <lineage>
        <taxon>Bacteria</taxon>
        <taxon>Candidatus Kaiseribacteriota</taxon>
    </lineage>
</organism>
<dbReference type="Proteomes" id="UP000176511">
    <property type="component" value="Unassembled WGS sequence"/>
</dbReference>
<dbReference type="EMBL" id="MFLE01000013">
    <property type="protein sequence ID" value="OGG61972.1"/>
    <property type="molecule type" value="Genomic_DNA"/>
</dbReference>
<proteinExistence type="predicted"/>
<gene>
    <name evidence="2" type="ORF">A3C87_01825</name>
</gene>
<evidence type="ECO:0000313" key="2">
    <source>
        <dbReference type="EMBL" id="OGG61972.1"/>
    </source>
</evidence>
<reference evidence="2 3" key="1">
    <citation type="journal article" date="2016" name="Nat. Commun.">
        <title>Thousands of microbial genomes shed light on interconnected biogeochemical processes in an aquifer system.</title>
        <authorList>
            <person name="Anantharaman K."/>
            <person name="Brown C.T."/>
            <person name="Hug L.A."/>
            <person name="Sharon I."/>
            <person name="Castelle C.J."/>
            <person name="Probst A.J."/>
            <person name="Thomas B.C."/>
            <person name="Singh A."/>
            <person name="Wilkins M.J."/>
            <person name="Karaoz U."/>
            <person name="Brodie E.L."/>
            <person name="Williams K.H."/>
            <person name="Hubbard S.S."/>
            <person name="Banfield J.F."/>
        </authorList>
    </citation>
    <scope>NUCLEOTIDE SEQUENCE [LARGE SCALE GENOMIC DNA]</scope>
</reference>
<keyword evidence="1" id="KW-1133">Transmembrane helix</keyword>
<accession>A0A1F6DLU1</accession>
<feature type="transmembrane region" description="Helical" evidence="1">
    <location>
        <begin position="45"/>
        <end position="65"/>
    </location>
</feature>
<dbReference type="AlphaFoldDB" id="A0A1F6DLU1"/>
<protein>
    <submittedName>
        <fullName evidence="2">Uncharacterized protein</fullName>
    </submittedName>
</protein>